<comment type="caution">
    <text evidence="1">The sequence shown here is derived from an EMBL/GenBank/DDBJ whole genome shotgun (WGS) entry which is preliminary data.</text>
</comment>
<sequence length="313" mass="35421">MLEDRTKVAIKRGNPTSEQGINEFRTELDMLSKLRHRHLVSLIGFCDENSEMILVYEYMANGPLRSHLYGSNLTHLSWKQRLEICIGAARGLHYLHTGAAQSIVHRDVKTTNILLDENFVAKVSDFGLSKAVPNKAYVSTAVKGSFGYLDPEYFRSQQLTEKSDIYSFGVVLFEVLCARPVICPTLPTERVNIADWAKQQHRRGMLHKIIDPRIADTITSNSLKKYVEAAEKCLQDQGIDRPNMGDVLRNLEYALQLQETAPSIHASEDKIADFIVFGSPDEKKEDHSRAKTSDDPNFTNFALFSQITNFQGR</sequence>
<dbReference type="EMBL" id="CM039430">
    <property type="protein sequence ID" value="KAI4343910.1"/>
    <property type="molecule type" value="Genomic_DNA"/>
</dbReference>
<protein>
    <submittedName>
        <fullName evidence="1">Uncharacterized protein</fullName>
    </submittedName>
</protein>
<organism evidence="1 2">
    <name type="scientific">Bauhinia variegata</name>
    <name type="common">Purple orchid tree</name>
    <name type="synonym">Phanera variegata</name>
    <dbReference type="NCBI Taxonomy" id="167791"/>
    <lineage>
        <taxon>Eukaryota</taxon>
        <taxon>Viridiplantae</taxon>
        <taxon>Streptophyta</taxon>
        <taxon>Embryophyta</taxon>
        <taxon>Tracheophyta</taxon>
        <taxon>Spermatophyta</taxon>
        <taxon>Magnoliopsida</taxon>
        <taxon>eudicotyledons</taxon>
        <taxon>Gunneridae</taxon>
        <taxon>Pentapetalae</taxon>
        <taxon>rosids</taxon>
        <taxon>fabids</taxon>
        <taxon>Fabales</taxon>
        <taxon>Fabaceae</taxon>
        <taxon>Cercidoideae</taxon>
        <taxon>Cercideae</taxon>
        <taxon>Bauhiniinae</taxon>
        <taxon>Bauhinia</taxon>
    </lineage>
</organism>
<accession>A0ACB9PAC3</accession>
<proteinExistence type="predicted"/>
<name>A0ACB9PAC3_BAUVA</name>
<gene>
    <name evidence="1" type="ORF">L6164_011204</name>
</gene>
<evidence type="ECO:0000313" key="1">
    <source>
        <dbReference type="EMBL" id="KAI4343910.1"/>
    </source>
</evidence>
<reference evidence="1 2" key="1">
    <citation type="journal article" date="2022" name="DNA Res.">
        <title>Chromosomal-level genome assembly of the orchid tree Bauhinia variegata (Leguminosae; Cercidoideae) supports the allotetraploid origin hypothesis of Bauhinia.</title>
        <authorList>
            <person name="Zhong Y."/>
            <person name="Chen Y."/>
            <person name="Zheng D."/>
            <person name="Pang J."/>
            <person name="Liu Y."/>
            <person name="Luo S."/>
            <person name="Meng S."/>
            <person name="Qian L."/>
            <person name="Wei D."/>
            <person name="Dai S."/>
            <person name="Zhou R."/>
        </authorList>
    </citation>
    <scope>NUCLEOTIDE SEQUENCE [LARGE SCALE GENOMIC DNA]</scope>
    <source>
        <strain evidence="1">BV-YZ2020</strain>
    </source>
</reference>
<dbReference type="Proteomes" id="UP000828941">
    <property type="component" value="Chromosome 5"/>
</dbReference>
<evidence type="ECO:0000313" key="2">
    <source>
        <dbReference type="Proteomes" id="UP000828941"/>
    </source>
</evidence>
<keyword evidence="2" id="KW-1185">Reference proteome</keyword>